<evidence type="ECO:0000256" key="1">
    <source>
        <dbReference type="SAM" id="MobiDB-lite"/>
    </source>
</evidence>
<accession>A0ABS0ZA52</accession>
<dbReference type="EMBL" id="JAEMUH010000005">
    <property type="protein sequence ID" value="MBJ7550308.1"/>
    <property type="molecule type" value="Genomic_DNA"/>
</dbReference>
<dbReference type="InterPro" id="IPR043724">
    <property type="entry name" value="DUF5666"/>
</dbReference>
<keyword evidence="4" id="KW-1185">Reference proteome</keyword>
<gene>
    <name evidence="3" type="ORF">JHD44_06415</name>
</gene>
<feature type="compositionally biased region" description="Basic and acidic residues" evidence="1">
    <location>
        <begin position="323"/>
        <end position="333"/>
    </location>
</feature>
<proteinExistence type="predicted"/>
<sequence>MLRWLSLLIACVSLVIWAGEDRGMGGTGKYADEERGLGGTGVIGTISEFGSIWVNGLEIELDDSTLITIDGASAKEGDLRLGQQVAVLATQKDGQWWAQSIKVQHALIGVVEAVSDDQNWLVQGVEVTPANNLAKELETVSVGEAVKVSGHFYQGMLYATDVVSAGAIDQWQLHAPVSVAKDESLVVGAIPLPDAVLSAEEGEWITLKGDIQKEVNRPFFIGRETVPFIDKVDRFIIERPDLERGSNRVEELSVQQMKDAKASMRMFKRTKGNEPFQKSEKFDSRAAPVDPDSIPSLEGLSQPSMKSSNSPSFEGPNASSPEEGGRSAPDNDRGGPSGDRSGPSGDRGGASGDRGGGPGGGRAESGGRGGGPRGPGR</sequence>
<feature type="domain" description="DUF5666" evidence="2">
    <location>
        <begin position="109"/>
        <end position="162"/>
    </location>
</feature>
<dbReference type="Pfam" id="PF18914">
    <property type="entry name" value="DUF5666"/>
    <property type="match status" value="2"/>
</dbReference>
<evidence type="ECO:0000313" key="4">
    <source>
        <dbReference type="Proteomes" id="UP000598488"/>
    </source>
</evidence>
<organism evidence="3 4">
    <name type="scientific">Marinomonas ostreistagni</name>
    <dbReference type="NCBI Taxonomy" id="359209"/>
    <lineage>
        <taxon>Bacteria</taxon>
        <taxon>Pseudomonadati</taxon>
        <taxon>Pseudomonadota</taxon>
        <taxon>Gammaproteobacteria</taxon>
        <taxon>Oceanospirillales</taxon>
        <taxon>Oceanospirillaceae</taxon>
        <taxon>Marinomonas</taxon>
    </lineage>
</organism>
<feature type="domain" description="DUF5666" evidence="2">
    <location>
        <begin position="40"/>
        <end position="102"/>
    </location>
</feature>
<evidence type="ECO:0000259" key="2">
    <source>
        <dbReference type="Pfam" id="PF18914"/>
    </source>
</evidence>
<name>A0ABS0ZA52_9GAMM</name>
<feature type="compositionally biased region" description="Low complexity" evidence="1">
    <location>
        <begin position="301"/>
        <end position="312"/>
    </location>
</feature>
<comment type="caution">
    <text evidence="3">The sequence shown here is derived from an EMBL/GenBank/DDBJ whole genome shotgun (WGS) entry which is preliminary data.</text>
</comment>
<reference evidence="3 4" key="1">
    <citation type="submission" date="2020-12" db="EMBL/GenBank/DDBJ databases">
        <title>Comparative genome analysis of fungal antagonists Marinomonas ostreistagni 398 and M. spartinae 468.</title>
        <authorList>
            <person name="Fields J.L."/>
            <person name="Mavrodi O.V."/>
            <person name="Biber P.D."/>
            <person name="Indest K.J."/>
            <person name="Mavrodi D.V."/>
        </authorList>
    </citation>
    <scope>NUCLEOTIDE SEQUENCE [LARGE SCALE GENOMIC DNA]</scope>
    <source>
        <strain evidence="3 4">USM7</strain>
    </source>
</reference>
<protein>
    <recommendedName>
        <fullName evidence="2">DUF5666 domain-containing protein</fullName>
    </recommendedName>
</protein>
<evidence type="ECO:0000313" key="3">
    <source>
        <dbReference type="EMBL" id="MBJ7550308.1"/>
    </source>
</evidence>
<dbReference type="Proteomes" id="UP000598488">
    <property type="component" value="Unassembled WGS sequence"/>
</dbReference>
<dbReference type="RefSeq" id="WP_199461941.1">
    <property type="nucleotide sequence ID" value="NZ_JAEMUH010000005.1"/>
</dbReference>
<feature type="compositionally biased region" description="Gly residues" evidence="1">
    <location>
        <begin position="345"/>
        <end position="377"/>
    </location>
</feature>
<feature type="region of interest" description="Disordered" evidence="1">
    <location>
        <begin position="269"/>
        <end position="377"/>
    </location>
</feature>